<protein>
    <recommendedName>
        <fullName evidence="2">protein-tyrosine-phosphatase</fullName>
        <ecNumber evidence="2">3.1.3.48</ecNumber>
    </recommendedName>
</protein>
<dbReference type="FunFam" id="3.90.190.10:FF:000045">
    <property type="entry name" value="Tyrosine-protein phosphatase non-receptor type 12"/>
    <property type="match status" value="1"/>
</dbReference>
<dbReference type="InterPro" id="IPR000242">
    <property type="entry name" value="PTP_cat"/>
</dbReference>
<keyword evidence="12" id="KW-1185">Reference proteome</keyword>
<keyword evidence="3" id="KW-0963">Cytoplasm</keyword>
<dbReference type="GO" id="GO:0004726">
    <property type="term" value="F:non-membrane spanning protein tyrosine phosphatase activity"/>
    <property type="evidence" value="ECO:0007669"/>
    <property type="project" value="InterPro"/>
</dbReference>
<dbReference type="SMART" id="SM00404">
    <property type="entry name" value="PTPc_motif"/>
    <property type="match status" value="1"/>
</dbReference>
<keyword evidence="4" id="KW-0597">Phosphoprotein</keyword>
<comment type="similarity">
    <text evidence="7">Belongs to the protein-tyrosine phosphatase family. Non-receptor class 4 subfamily.</text>
</comment>
<keyword evidence="5" id="KW-0378">Hydrolase</keyword>
<dbReference type="PROSITE" id="PS50055">
    <property type="entry name" value="TYR_PHOSPHATASE_PTP"/>
    <property type="match status" value="1"/>
</dbReference>
<evidence type="ECO:0000256" key="8">
    <source>
        <dbReference type="SAM" id="MobiDB-lite"/>
    </source>
</evidence>
<proteinExistence type="inferred from homology"/>
<evidence type="ECO:0000256" key="7">
    <source>
        <dbReference type="ARBA" id="ARBA00034734"/>
    </source>
</evidence>
<evidence type="ECO:0000313" key="12">
    <source>
        <dbReference type="Proteomes" id="UP001152803"/>
    </source>
</evidence>
<dbReference type="SUPFAM" id="SSF52799">
    <property type="entry name" value="(Phosphotyrosine protein) phosphatases II"/>
    <property type="match status" value="1"/>
</dbReference>
<feature type="domain" description="Tyrosine specific protein phosphatases" evidence="10">
    <location>
        <begin position="201"/>
        <end position="278"/>
    </location>
</feature>
<evidence type="ECO:0000313" key="11">
    <source>
        <dbReference type="EMBL" id="KAJ8265066.1"/>
    </source>
</evidence>
<evidence type="ECO:0000256" key="6">
    <source>
        <dbReference type="ARBA" id="ARBA00022912"/>
    </source>
</evidence>
<dbReference type="PROSITE" id="PS50056">
    <property type="entry name" value="TYR_PHOSPHATASE_2"/>
    <property type="match status" value="1"/>
</dbReference>
<reference evidence="11" key="1">
    <citation type="journal article" date="2023" name="Science">
        <title>Genome structures resolve the early diversification of teleost fishes.</title>
        <authorList>
            <person name="Parey E."/>
            <person name="Louis A."/>
            <person name="Montfort J."/>
            <person name="Bouchez O."/>
            <person name="Roques C."/>
            <person name="Iampietro C."/>
            <person name="Lluch J."/>
            <person name="Castinel A."/>
            <person name="Donnadieu C."/>
            <person name="Desvignes T."/>
            <person name="Floi Bucao C."/>
            <person name="Jouanno E."/>
            <person name="Wen M."/>
            <person name="Mejri S."/>
            <person name="Dirks R."/>
            <person name="Jansen H."/>
            <person name="Henkel C."/>
            <person name="Chen W.J."/>
            <person name="Zahm M."/>
            <person name="Cabau C."/>
            <person name="Klopp C."/>
            <person name="Thompson A.W."/>
            <person name="Robinson-Rechavi M."/>
            <person name="Braasch I."/>
            <person name="Lecointre G."/>
            <person name="Bobe J."/>
            <person name="Postlethwait J.H."/>
            <person name="Berthelot C."/>
            <person name="Roest Crollius H."/>
            <person name="Guiguen Y."/>
        </authorList>
    </citation>
    <scope>NUCLEOTIDE SEQUENCE</scope>
    <source>
        <strain evidence="11">Concon-B</strain>
    </source>
</reference>
<comment type="subcellular location">
    <subcellularLocation>
        <location evidence="1">Cytoplasm</location>
    </subcellularLocation>
</comment>
<keyword evidence="6" id="KW-0904">Protein phosphatase</keyword>
<dbReference type="GO" id="GO:0005634">
    <property type="term" value="C:nucleus"/>
    <property type="evidence" value="ECO:0007669"/>
    <property type="project" value="TreeGrafter"/>
</dbReference>
<dbReference type="PROSITE" id="PS00383">
    <property type="entry name" value="TYR_PHOSPHATASE_1"/>
    <property type="match status" value="1"/>
</dbReference>
<dbReference type="PANTHER" id="PTHR45983:SF4">
    <property type="entry name" value="TYROSINE-PROTEIN PHOSPHATASE NON-RECEPTOR TYPE 18"/>
    <property type="match status" value="1"/>
</dbReference>
<dbReference type="InterPro" id="IPR003595">
    <property type="entry name" value="Tyr_Pase_cat"/>
</dbReference>
<feature type="region of interest" description="Disordered" evidence="8">
    <location>
        <begin position="502"/>
        <end position="521"/>
    </location>
</feature>
<dbReference type="InterPro" id="IPR047170">
    <property type="entry name" value="PTN12/18/22"/>
</dbReference>
<sequence length="521" mass="58122">MERQLVKFVGRVKSGSGISAEISSEYNIIRAQTADMKQSNGFTREAGGLKDNIKKNRYKDILPYDQTRVLLEPLENEFESDYINASFIQGARGNKRYIATQGPLSQTLGDFWRMVWQNDVKVIVMVCREVEMGKRKCECYWATPTDTSTFGSFVISNLEEFSPCEEVVVRILEVKYQDESRTIKQFQYTAWPDHDIPYTSEGILGMINMVRNVQGMDTAPILIHCSAGCGRTGVLCAVDYVHDLLLTQRISEDFNIMEIVTVIRKQRPSAVQTKDQYEFVYNTVAQMFQEYLLKMCNSNQSLAECAQQKHLSSYGNVEFLSGPQHPAPSRRVSSVQPKSKLSLQTQRSHPGDQKMNDTYASVNKPKRSATDPAPRASSPLPAIHHYDNAGLGTLGCSANALYSTVKPKGLGAGVPPQSAVATYDRVIPNHRGPSSAPDLGDYETLPGVSSTSSRNAKVDDTHQVRKKSGDFDSTDDDYEYISNPIIGSAGYCSPRGMGFNCRIRKPKGPRDPPAEWGRMER</sequence>
<evidence type="ECO:0000256" key="2">
    <source>
        <dbReference type="ARBA" id="ARBA00013064"/>
    </source>
</evidence>
<feature type="compositionally biased region" description="Basic and acidic residues" evidence="8">
    <location>
        <begin position="508"/>
        <end position="521"/>
    </location>
</feature>
<dbReference type="InterPro" id="IPR000387">
    <property type="entry name" value="Tyr_Pase_dom"/>
</dbReference>
<dbReference type="PANTHER" id="PTHR45983">
    <property type="entry name" value="TYROSINE PHOSPHATSE N18, PUTATIVE-RELATED"/>
    <property type="match status" value="1"/>
</dbReference>
<feature type="region of interest" description="Disordered" evidence="8">
    <location>
        <begin position="427"/>
        <end position="475"/>
    </location>
</feature>
<dbReference type="Pfam" id="PF00102">
    <property type="entry name" value="Y_phosphatase"/>
    <property type="match status" value="1"/>
</dbReference>
<dbReference type="Proteomes" id="UP001152803">
    <property type="component" value="Unassembled WGS sequence"/>
</dbReference>
<organism evidence="11 12">
    <name type="scientific">Conger conger</name>
    <name type="common">Conger eel</name>
    <name type="synonym">Muraena conger</name>
    <dbReference type="NCBI Taxonomy" id="82655"/>
    <lineage>
        <taxon>Eukaryota</taxon>
        <taxon>Metazoa</taxon>
        <taxon>Chordata</taxon>
        <taxon>Craniata</taxon>
        <taxon>Vertebrata</taxon>
        <taxon>Euteleostomi</taxon>
        <taxon>Actinopterygii</taxon>
        <taxon>Neopterygii</taxon>
        <taxon>Teleostei</taxon>
        <taxon>Anguilliformes</taxon>
        <taxon>Congridae</taxon>
        <taxon>Conger</taxon>
    </lineage>
</organism>
<evidence type="ECO:0000256" key="3">
    <source>
        <dbReference type="ARBA" id="ARBA00022490"/>
    </source>
</evidence>
<evidence type="ECO:0000259" key="10">
    <source>
        <dbReference type="PROSITE" id="PS50056"/>
    </source>
</evidence>
<dbReference type="EMBL" id="JAFJMO010000010">
    <property type="protein sequence ID" value="KAJ8265066.1"/>
    <property type="molecule type" value="Genomic_DNA"/>
</dbReference>
<dbReference type="GO" id="GO:0005737">
    <property type="term" value="C:cytoplasm"/>
    <property type="evidence" value="ECO:0007669"/>
    <property type="project" value="UniProtKB-SubCell"/>
</dbReference>
<feature type="compositionally biased region" description="Polar residues" evidence="8">
    <location>
        <begin position="331"/>
        <end position="348"/>
    </location>
</feature>
<evidence type="ECO:0000259" key="9">
    <source>
        <dbReference type="PROSITE" id="PS50055"/>
    </source>
</evidence>
<name>A0A9Q1DAY6_CONCO</name>
<dbReference type="EC" id="3.1.3.48" evidence="2"/>
<dbReference type="PRINTS" id="PR00700">
    <property type="entry name" value="PRTYPHPHTASE"/>
</dbReference>
<dbReference type="SMART" id="SM00194">
    <property type="entry name" value="PTPc"/>
    <property type="match status" value="1"/>
</dbReference>
<dbReference type="Gene3D" id="3.90.190.10">
    <property type="entry name" value="Protein tyrosine phosphatase superfamily"/>
    <property type="match status" value="1"/>
</dbReference>
<feature type="compositionally biased region" description="Basic and acidic residues" evidence="8">
    <location>
        <begin position="456"/>
        <end position="470"/>
    </location>
</feature>
<dbReference type="InterPro" id="IPR029021">
    <property type="entry name" value="Prot-tyrosine_phosphatase-like"/>
</dbReference>
<dbReference type="AlphaFoldDB" id="A0A9Q1DAY6"/>
<dbReference type="InterPro" id="IPR016130">
    <property type="entry name" value="Tyr_Pase_AS"/>
</dbReference>
<comment type="caution">
    <text evidence="11">The sequence shown here is derived from an EMBL/GenBank/DDBJ whole genome shotgun (WGS) entry which is preliminary data.</text>
</comment>
<feature type="region of interest" description="Disordered" evidence="8">
    <location>
        <begin position="317"/>
        <end position="379"/>
    </location>
</feature>
<accession>A0A9Q1DAY6</accession>
<evidence type="ECO:0000256" key="5">
    <source>
        <dbReference type="ARBA" id="ARBA00022801"/>
    </source>
</evidence>
<evidence type="ECO:0000256" key="1">
    <source>
        <dbReference type="ARBA" id="ARBA00004496"/>
    </source>
</evidence>
<dbReference type="OrthoDB" id="8609993at2759"/>
<evidence type="ECO:0000256" key="4">
    <source>
        <dbReference type="ARBA" id="ARBA00022553"/>
    </source>
</evidence>
<feature type="domain" description="Tyrosine-protein phosphatase" evidence="9">
    <location>
        <begin position="22"/>
        <end position="287"/>
    </location>
</feature>
<gene>
    <name evidence="11" type="ORF">COCON_G00141650</name>
</gene>